<dbReference type="Pfam" id="PF17655">
    <property type="entry name" value="IRK_C"/>
    <property type="match status" value="1"/>
</dbReference>
<evidence type="ECO:0000256" key="4">
    <source>
        <dbReference type="ARBA" id="ARBA00022692"/>
    </source>
</evidence>
<dbReference type="Proteomes" id="UP000009022">
    <property type="component" value="Unassembled WGS sequence"/>
</dbReference>
<dbReference type="AlphaFoldDB" id="B3RQ87"/>
<dbReference type="GeneID" id="6750829"/>
<dbReference type="OrthoDB" id="273257at2759"/>
<name>B3RQ87_TRIAD</name>
<keyword evidence="6 11" id="KW-0630">Potassium</keyword>
<keyword evidence="4 11" id="KW-0812">Transmembrane</keyword>
<dbReference type="GO" id="GO:1990573">
    <property type="term" value="P:potassium ion import across plasma membrane"/>
    <property type="evidence" value="ECO:0000318"/>
    <property type="project" value="GO_Central"/>
</dbReference>
<evidence type="ECO:0000256" key="12">
    <source>
        <dbReference type="SAM" id="Phobius"/>
    </source>
</evidence>
<dbReference type="PhylomeDB" id="B3RQ87"/>
<dbReference type="InterPro" id="IPR016449">
    <property type="entry name" value="K_chnl_inward-rec_Kir"/>
</dbReference>
<keyword evidence="3 11" id="KW-0633">Potassium transport</keyword>
<dbReference type="Gene3D" id="2.60.40.1400">
    <property type="entry name" value="G protein-activated inward rectifier potassium channel 1"/>
    <property type="match status" value="1"/>
</dbReference>
<gene>
    <name evidence="14" type="ORF">TRIADDRAFT_53815</name>
</gene>
<dbReference type="PANTHER" id="PTHR11767:SF105">
    <property type="entry name" value="INWARD RECTIFIER POTASSIUM CHANNEL C-TERMINAL DOMAIN-CONTAINING PROTEIN"/>
    <property type="match status" value="1"/>
</dbReference>
<evidence type="ECO:0000256" key="10">
    <source>
        <dbReference type="ARBA" id="ARBA00023303"/>
    </source>
</evidence>
<dbReference type="HOGENOM" id="CLU_055711_0_0_1"/>
<dbReference type="RefSeq" id="XP_002109614.1">
    <property type="nucleotide sequence ID" value="XM_002109578.1"/>
</dbReference>
<keyword evidence="5 11" id="KW-0851">Voltage-gated channel</keyword>
<dbReference type="GO" id="GO:0034702">
    <property type="term" value="C:monoatomic ion channel complex"/>
    <property type="evidence" value="ECO:0007669"/>
    <property type="project" value="UniProtKB-KW"/>
</dbReference>
<comment type="subcellular location">
    <subcellularLocation>
        <location evidence="1 11">Membrane</location>
        <topology evidence="1 11">Multi-pass membrane protein</topology>
    </subcellularLocation>
</comment>
<feature type="domain" description="Inward rectifier potassium channel C-terminal" evidence="13">
    <location>
        <begin position="252"/>
        <end position="407"/>
    </location>
</feature>
<dbReference type="GO" id="GO:0034765">
    <property type="term" value="P:regulation of monoatomic ion transmembrane transport"/>
    <property type="evidence" value="ECO:0000318"/>
    <property type="project" value="GO_Central"/>
</dbReference>
<dbReference type="CTD" id="6750829"/>
<keyword evidence="8 11" id="KW-0406">Ion transport</keyword>
<dbReference type="GO" id="GO:0005242">
    <property type="term" value="F:inward rectifier potassium channel activity"/>
    <property type="evidence" value="ECO:0000318"/>
    <property type="project" value="GO_Central"/>
</dbReference>
<feature type="transmembrane region" description="Helical" evidence="12">
    <location>
        <begin position="155"/>
        <end position="179"/>
    </location>
</feature>
<evidence type="ECO:0000256" key="5">
    <source>
        <dbReference type="ARBA" id="ARBA00022882"/>
    </source>
</evidence>
<dbReference type="SUPFAM" id="SSF81296">
    <property type="entry name" value="E set domains"/>
    <property type="match status" value="1"/>
</dbReference>
<protein>
    <recommendedName>
        <fullName evidence="13">Inward rectifier potassium channel C-terminal domain-containing protein</fullName>
    </recommendedName>
</protein>
<keyword evidence="9 12" id="KW-0472">Membrane</keyword>
<evidence type="ECO:0000256" key="6">
    <source>
        <dbReference type="ARBA" id="ARBA00022958"/>
    </source>
</evidence>
<dbReference type="InterPro" id="IPR041647">
    <property type="entry name" value="IRK_C"/>
</dbReference>
<reference evidence="14 15" key="1">
    <citation type="journal article" date="2008" name="Nature">
        <title>The Trichoplax genome and the nature of placozoans.</title>
        <authorList>
            <person name="Srivastava M."/>
            <person name="Begovic E."/>
            <person name="Chapman J."/>
            <person name="Putnam N.H."/>
            <person name="Hellsten U."/>
            <person name="Kawashima T."/>
            <person name="Kuo A."/>
            <person name="Mitros T."/>
            <person name="Salamov A."/>
            <person name="Carpenter M.L."/>
            <person name="Signorovitch A.Y."/>
            <person name="Moreno M.A."/>
            <person name="Kamm K."/>
            <person name="Grimwood J."/>
            <person name="Schmutz J."/>
            <person name="Shapiro H."/>
            <person name="Grigoriev I.V."/>
            <person name="Buss L.W."/>
            <person name="Schierwater B."/>
            <person name="Dellaporta S.L."/>
            <person name="Rokhsar D.S."/>
        </authorList>
    </citation>
    <scope>NUCLEOTIDE SEQUENCE [LARGE SCALE GENOMIC DNA]</scope>
    <source>
        <strain evidence="14 15">Grell-BS-1999</strain>
    </source>
</reference>
<evidence type="ECO:0000256" key="3">
    <source>
        <dbReference type="ARBA" id="ARBA00022538"/>
    </source>
</evidence>
<dbReference type="SUPFAM" id="SSF81324">
    <property type="entry name" value="Voltage-gated potassium channels"/>
    <property type="match status" value="1"/>
</dbReference>
<evidence type="ECO:0000256" key="8">
    <source>
        <dbReference type="ARBA" id="ARBA00023065"/>
    </source>
</evidence>
<evidence type="ECO:0000259" key="13">
    <source>
        <dbReference type="Pfam" id="PF17655"/>
    </source>
</evidence>
<evidence type="ECO:0000256" key="7">
    <source>
        <dbReference type="ARBA" id="ARBA00022989"/>
    </source>
</evidence>
<keyword evidence="2 11" id="KW-0813">Transport</keyword>
<dbReference type="eggNOG" id="KOG3827">
    <property type="taxonomic scope" value="Eukaryota"/>
</dbReference>
<dbReference type="InterPro" id="IPR013518">
    <property type="entry name" value="K_chnl_inward-rec_Kir_cyto"/>
</dbReference>
<sequence length="423" mass="49240">MAVNLSSSDHHLTQYERIRRRLSLPNFQQDPIGDSIHPSDLISSQNQHRFGRHYRRVSVAMSRISERDSIQNSLRAIRNMISAIYQFIKKWVMVIIQHAWDIICLNYATMSERADLEGRSAMDSFLIKILKNVRYQNYQIRLADDLYGNIIRMPWSYIFGLIAMMYLFISVLFTFTYVAVDSLDLHLGYSFWHWFVFSLSTTTCLGLSNLDADQVHIGILLIANFQAFISQLLLAFITGIVFARFSRRRSQIRFAEKLIINQMDGIDCIQGRLTPHRPRFGIFDCNIRLYLNQPYVTKEGECGLRTIEVPLLINNVPTMAIMMKFTHRLDESSAIRKMMIDPNSDFSLMTTLSGVDACTLNPIFDVKRYHRTDIKRDHRFVDMLERIYTSETESEVHIDLNKLDQIIPDQNGIEKAKDKQTKA</sequence>
<dbReference type="Gene3D" id="1.10.287.70">
    <property type="match status" value="1"/>
</dbReference>
<evidence type="ECO:0000256" key="11">
    <source>
        <dbReference type="RuleBase" id="RU003822"/>
    </source>
</evidence>
<dbReference type="InParanoid" id="B3RQ87"/>
<feature type="transmembrane region" description="Helical" evidence="12">
    <location>
        <begin position="191"/>
        <end position="210"/>
    </location>
</feature>
<dbReference type="FunFam" id="1.10.287.70:FF:000274">
    <property type="entry name" value="ATP-sensitive inward rectifier potassium channel 10"/>
    <property type="match status" value="1"/>
</dbReference>
<keyword evidence="15" id="KW-1185">Reference proteome</keyword>
<organism evidence="14 15">
    <name type="scientific">Trichoplax adhaerens</name>
    <name type="common">Trichoplax reptans</name>
    <dbReference type="NCBI Taxonomy" id="10228"/>
    <lineage>
        <taxon>Eukaryota</taxon>
        <taxon>Metazoa</taxon>
        <taxon>Placozoa</taxon>
        <taxon>Uniplacotomia</taxon>
        <taxon>Trichoplacea</taxon>
        <taxon>Trichoplacidae</taxon>
        <taxon>Trichoplax</taxon>
    </lineage>
</organism>
<dbReference type="EMBL" id="DS985242">
    <property type="protein sequence ID" value="EDV27780.1"/>
    <property type="molecule type" value="Genomic_DNA"/>
</dbReference>
<dbReference type="PANTHER" id="PTHR11767">
    <property type="entry name" value="INWARD RECTIFIER POTASSIUM CHANNEL"/>
    <property type="match status" value="1"/>
</dbReference>
<dbReference type="GO" id="GO:0005886">
    <property type="term" value="C:plasma membrane"/>
    <property type="evidence" value="ECO:0000318"/>
    <property type="project" value="GO_Central"/>
</dbReference>
<evidence type="ECO:0000256" key="1">
    <source>
        <dbReference type="ARBA" id="ARBA00004141"/>
    </source>
</evidence>
<proteinExistence type="inferred from homology"/>
<comment type="similarity">
    <text evidence="11">Belongs to the inward rectifier-type potassium channel (TC 1.A.2.1) family.</text>
</comment>
<evidence type="ECO:0000313" key="15">
    <source>
        <dbReference type="Proteomes" id="UP000009022"/>
    </source>
</evidence>
<accession>B3RQ87</accession>
<evidence type="ECO:0000256" key="2">
    <source>
        <dbReference type="ARBA" id="ARBA00022448"/>
    </source>
</evidence>
<dbReference type="STRING" id="10228.B3RQ87"/>
<dbReference type="InterPro" id="IPR014756">
    <property type="entry name" value="Ig_E-set"/>
</dbReference>
<keyword evidence="10 11" id="KW-0407">Ion channel</keyword>
<feature type="transmembrane region" description="Helical" evidence="12">
    <location>
        <begin position="216"/>
        <end position="243"/>
    </location>
</feature>
<evidence type="ECO:0000313" key="14">
    <source>
        <dbReference type="EMBL" id="EDV27780.1"/>
    </source>
</evidence>
<dbReference type="KEGG" id="tad:TRIADDRAFT_53815"/>
<dbReference type="FunFam" id="2.60.40.1400:FF:000008">
    <property type="entry name" value="ATP-sensitive inward rectifier potassium channel 10"/>
    <property type="match status" value="1"/>
</dbReference>
<keyword evidence="7 12" id="KW-1133">Transmembrane helix</keyword>
<evidence type="ECO:0000256" key="9">
    <source>
        <dbReference type="ARBA" id="ARBA00023136"/>
    </source>
</evidence>